<dbReference type="EMBL" id="JACQPB010000017">
    <property type="protein sequence ID" value="MBI4210111.1"/>
    <property type="molecule type" value="Genomic_DNA"/>
</dbReference>
<feature type="compositionally biased region" description="Low complexity" evidence="3">
    <location>
        <begin position="89"/>
        <end position="102"/>
    </location>
</feature>
<proteinExistence type="predicted"/>
<keyword evidence="1" id="KW-0479">Metal-binding</keyword>
<evidence type="ECO:0000313" key="6">
    <source>
        <dbReference type="Proteomes" id="UP000732298"/>
    </source>
</evidence>
<keyword evidence="2" id="KW-0186">Copper</keyword>
<evidence type="ECO:0000313" key="5">
    <source>
        <dbReference type="EMBL" id="MBI4210111.1"/>
    </source>
</evidence>
<dbReference type="InterPro" id="IPR052721">
    <property type="entry name" value="ET_Amicyanin"/>
</dbReference>
<dbReference type="PROSITE" id="PS51257">
    <property type="entry name" value="PROKAR_LIPOPROTEIN"/>
    <property type="match status" value="1"/>
</dbReference>
<evidence type="ECO:0000256" key="2">
    <source>
        <dbReference type="ARBA" id="ARBA00023008"/>
    </source>
</evidence>
<organism evidence="5 6">
    <name type="scientific">Candidatus Iainarchaeum sp</name>
    <dbReference type="NCBI Taxonomy" id="3101447"/>
    <lineage>
        <taxon>Archaea</taxon>
        <taxon>Candidatus Iainarchaeota</taxon>
        <taxon>Candidatus Iainarchaeia</taxon>
        <taxon>Candidatus Iainarchaeales</taxon>
        <taxon>Candidatus Iainarchaeaceae</taxon>
        <taxon>Candidatus Iainarchaeum</taxon>
    </lineage>
</organism>
<dbReference type="SUPFAM" id="SSF49503">
    <property type="entry name" value="Cupredoxins"/>
    <property type="match status" value="1"/>
</dbReference>
<gene>
    <name evidence="5" type="ORF">HY544_01215</name>
</gene>
<evidence type="ECO:0000256" key="3">
    <source>
        <dbReference type="SAM" id="MobiDB-lite"/>
    </source>
</evidence>
<accession>A0A8T3YMI5</accession>
<dbReference type="InterPro" id="IPR000923">
    <property type="entry name" value="BlueCu_1"/>
</dbReference>
<comment type="caution">
    <text evidence="5">The sequence shown here is derived from an EMBL/GenBank/DDBJ whole genome shotgun (WGS) entry which is preliminary data.</text>
</comment>
<dbReference type="GO" id="GO:0005507">
    <property type="term" value="F:copper ion binding"/>
    <property type="evidence" value="ECO:0007669"/>
    <property type="project" value="InterPro"/>
</dbReference>
<protein>
    <recommendedName>
        <fullName evidence="4">Blue (type 1) copper domain-containing protein</fullName>
    </recommendedName>
</protein>
<dbReference type="Pfam" id="PF00127">
    <property type="entry name" value="Copper-bind"/>
    <property type="match status" value="1"/>
</dbReference>
<feature type="compositionally biased region" description="Polar residues" evidence="3">
    <location>
        <begin position="103"/>
        <end position="119"/>
    </location>
</feature>
<dbReference type="Proteomes" id="UP000732298">
    <property type="component" value="Unassembled WGS sequence"/>
</dbReference>
<dbReference type="PANTHER" id="PTHR36507:SF1">
    <property type="entry name" value="BLL1555 PROTEIN"/>
    <property type="match status" value="1"/>
</dbReference>
<feature type="domain" description="Blue (type 1) copper" evidence="4">
    <location>
        <begin position="124"/>
        <end position="224"/>
    </location>
</feature>
<name>A0A8T3YMI5_9ARCH</name>
<reference evidence="5" key="1">
    <citation type="submission" date="2020-07" db="EMBL/GenBank/DDBJ databases">
        <title>Huge and variable diversity of episymbiotic CPR bacteria and DPANN archaea in groundwater ecosystems.</title>
        <authorList>
            <person name="He C.Y."/>
            <person name="Keren R."/>
            <person name="Whittaker M."/>
            <person name="Farag I.F."/>
            <person name="Doudna J."/>
            <person name="Cate J.H.D."/>
            <person name="Banfield J.F."/>
        </authorList>
    </citation>
    <scope>NUCLEOTIDE SEQUENCE</scope>
    <source>
        <strain evidence="5">NC_groundwater_1296_Ag_S-0.2um_52_80</strain>
    </source>
</reference>
<dbReference type="PANTHER" id="PTHR36507">
    <property type="entry name" value="BLL1555 PROTEIN"/>
    <property type="match status" value="1"/>
</dbReference>
<dbReference type="Gene3D" id="2.60.40.420">
    <property type="entry name" value="Cupredoxins - blue copper proteins"/>
    <property type="match status" value="1"/>
</dbReference>
<feature type="region of interest" description="Disordered" evidence="3">
    <location>
        <begin position="29"/>
        <end position="119"/>
    </location>
</feature>
<sequence>MDKKFALSALAIFSVLAILVLSGCAQEKQPDAQTQQQGSNAGGNDAKATQGGNDSVAKGEGTTGSAGKETGATAKDGTVMPGAGKETDGSAAKGDGAAAVTGNETTTTPPAGNEGTTAQPKEYTVKITDTGYVPDKLTIKKGDKVTWVNESSGDNWPATAKHPTHEVYPGSSIAKCSGAEKSTIFDACSGIRPGQSYSFTFNEKGAWAYHEHIAVKMFGQITVE</sequence>
<evidence type="ECO:0000259" key="4">
    <source>
        <dbReference type="Pfam" id="PF00127"/>
    </source>
</evidence>
<dbReference type="GO" id="GO:0009055">
    <property type="term" value="F:electron transfer activity"/>
    <property type="evidence" value="ECO:0007669"/>
    <property type="project" value="InterPro"/>
</dbReference>
<dbReference type="AlphaFoldDB" id="A0A8T3YMI5"/>
<evidence type="ECO:0000256" key="1">
    <source>
        <dbReference type="ARBA" id="ARBA00022723"/>
    </source>
</evidence>
<dbReference type="InterPro" id="IPR008972">
    <property type="entry name" value="Cupredoxin"/>
</dbReference>